<keyword evidence="3" id="KW-1185">Reference proteome</keyword>
<feature type="region of interest" description="Disordered" evidence="1">
    <location>
        <begin position="1"/>
        <end position="175"/>
    </location>
</feature>
<sequence length="208" mass="22735">MGRSKSALRASREKKAASKAAGVNPNKRLAMALKAKGAPRAIWNPSRMSATPSPSKPEPASRKVKAEPKSPEPYSGPTLRSSTTSTAGKVKKEPYSGPTLRSSNASSIRKIKEELSSGSSSNPASDSITVANGAERQDEPEDEPEDEHEIEPEAEPEDEPEQEPEPEPARAQRIMARAHYADHRTCVRCSVWGWEYPPLHVIEEEEEI</sequence>
<evidence type="ECO:0000313" key="2">
    <source>
        <dbReference type="EMBL" id="KAK3342695.1"/>
    </source>
</evidence>
<proteinExistence type="predicted"/>
<evidence type="ECO:0000313" key="3">
    <source>
        <dbReference type="Proteomes" id="UP001278500"/>
    </source>
</evidence>
<feature type="compositionally biased region" description="Low complexity" evidence="1">
    <location>
        <begin position="116"/>
        <end position="127"/>
    </location>
</feature>
<dbReference type="AlphaFoldDB" id="A0AAE0JD68"/>
<feature type="compositionally biased region" description="Polar residues" evidence="1">
    <location>
        <begin position="78"/>
        <end position="87"/>
    </location>
</feature>
<dbReference type="Proteomes" id="UP001278500">
    <property type="component" value="Unassembled WGS sequence"/>
</dbReference>
<dbReference type="GeneID" id="87864145"/>
<name>A0AAE0JD68_9PEZI</name>
<comment type="caution">
    <text evidence="2">The sequence shown here is derived from an EMBL/GenBank/DDBJ whole genome shotgun (WGS) entry which is preliminary data.</text>
</comment>
<accession>A0AAE0JD68</accession>
<protein>
    <submittedName>
        <fullName evidence="2">Uncharacterized protein</fullName>
    </submittedName>
</protein>
<organism evidence="2 3">
    <name type="scientific">Neurospora tetraspora</name>
    <dbReference type="NCBI Taxonomy" id="94610"/>
    <lineage>
        <taxon>Eukaryota</taxon>
        <taxon>Fungi</taxon>
        <taxon>Dikarya</taxon>
        <taxon>Ascomycota</taxon>
        <taxon>Pezizomycotina</taxon>
        <taxon>Sordariomycetes</taxon>
        <taxon>Sordariomycetidae</taxon>
        <taxon>Sordariales</taxon>
        <taxon>Sordariaceae</taxon>
        <taxon>Neurospora</taxon>
    </lineage>
</organism>
<evidence type="ECO:0000256" key="1">
    <source>
        <dbReference type="SAM" id="MobiDB-lite"/>
    </source>
</evidence>
<dbReference type="EMBL" id="JAUEPP010000005">
    <property type="protein sequence ID" value="KAK3342695.1"/>
    <property type="molecule type" value="Genomic_DNA"/>
</dbReference>
<dbReference type="RefSeq" id="XP_062680488.1">
    <property type="nucleotide sequence ID" value="XM_062826991.1"/>
</dbReference>
<reference evidence="2" key="1">
    <citation type="journal article" date="2023" name="Mol. Phylogenet. Evol.">
        <title>Genome-scale phylogeny and comparative genomics of the fungal order Sordariales.</title>
        <authorList>
            <person name="Hensen N."/>
            <person name="Bonometti L."/>
            <person name="Westerberg I."/>
            <person name="Brannstrom I.O."/>
            <person name="Guillou S."/>
            <person name="Cros-Aarteil S."/>
            <person name="Calhoun S."/>
            <person name="Haridas S."/>
            <person name="Kuo A."/>
            <person name="Mondo S."/>
            <person name="Pangilinan J."/>
            <person name="Riley R."/>
            <person name="LaButti K."/>
            <person name="Andreopoulos B."/>
            <person name="Lipzen A."/>
            <person name="Chen C."/>
            <person name="Yan M."/>
            <person name="Daum C."/>
            <person name="Ng V."/>
            <person name="Clum A."/>
            <person name="Steindorff A."/>
            <person name="Ohm R.A."/>
            <person name="Martin F."/>
            <person name="Silar P."/>
            <person name="Natvig D.O."/>
            <person name="Lalanne C."/>
            <person name="Gautier V."/>
            <person name="Ament-Velasquez S.L."/>
            <person name="Kruys A."/>
            <person name="Hutchinson M.I."/>
            <person name="Powell A.J."/>
            <person name="Barry K."/>
            <person name="Miller A.N."/>
            <person name="Grigoriev I.V."/>
            <person name="Debuchy R."/>
            <person name="Gladieux P."/>
            <person name="Hiltunen Thoren M."/>
            <person name="Johannesson H."/>
        </authorList>
    </citation>
    <scope>NUCLEOTIDE SEQUENCE</scope>
    <source>
        <strain evidence="2">CBS 560.94</strain>
    </source>
</reference>
<feature type="compositionally biased region" description="Basic and acidic residues" evidence="1">
    <location>
        <begin position="59"/>
        <end position="70"/>
    </location>
</feature>
<feature type="compositionally biased region" description="Acidic residues" evidence="1">
    <location>
        <begin position="138"/>
        <end position="166"/>
    </location>
</feature>
<gene>
    <name evidence="2" type="ORF">B0H65DRAFT_469023</name>
</gene>
<reference evidence="2" key="2">
    <citation type="submission" date="2023-06" db="EMBL/GenBank/DDBJ databases">
        <authorList>
            <consortium name="Lawrence Berkeley National Laboratory"/>
            <person name="Haridas S."/>
            <person name="Hensen N."/>
            <person name="Bonometti L."/>
            <person name="Westerberg I."/>
            <person name="Brannstrom I.O."/>
            <person name="Guillou S."/>
            <person name="Cros-Aarteil S."/>
            <person name="Calhoun S."/>
            <person name="Kuo A."/>
            <person name="Mondo S."/>
            <person name="Pangilinan J."/>
            <person name="Riley R."/>
            <person name="Labutti K."/>
            <person name="Andreopoulos B."/>
            <person name="Lipzen A."/>
            <person name="Chen C."/>
            <person name="Yanf M."/>
            <person name="Daum C."/>
            <person name="Ng V."/>
            <person name="Clum A."/>
            <person name="Steindorff A."/>
            <person name="Ohm R."/>
            <person name="Martin F."/>
            <person name="Silar P."/>
            <person name="Natvig D."/>
            <person name="Lalanne C."/>
            <person name="Gautier V."/>
            <person name="Ament-Velasquez S.L."/>
            <person name="Kruys A."/>
            <person name="Hutchinson M.I."/>
            <person name="Powell A.J."/>
            <person name="Barry K."/>
            <person name="Miller A.N."/>
            <person name="Grigoriev I.V."/>
            <person name="Debuchy R."/>
            <person name="Gladieux P."/>
            <person name="Thoren M.H."/>
            <person name="Johannesson H."/>
        </authorList>
    </citation>
    <scope>NUCLEOTIDE SEQUENCE</scope>
    <source>
        <strain evidence="2">CBS 560.94</strain>
    </source>
</reference>